<evidence type="ECO:0000256" key="1">
    <source>
        <dbReference type="SAM" id="Phobius"/>
    </source>
</evidence>
<keyword evidence="1" id="KW-0472">Membrane</keyword>
<evidence type="ECO:0000313" key="4">
    <source>
        <dbReference type="Proteomes" id="UP000037136"/>
    </source>
</evidence>
<proteinExistence type="predicted"/>
<protein>
    <submittedName>
        <fullName evidence="3">Uncharacterized protein</fullName>
    </submittedName>
</protein>
<evidence type="ECO:0000256" key="2">
    <source>
        <dbReference type="SAM" id="SignalP"/>
    </source>
</evidence>
<gene>
    <name evidence="3" type="ORF">XA68_12255</name>
</gene>
<feature type="transmembrane region" description="Helical" evidence="1">
    <location>
        <begin position="99"/>
        <end position="124"/>
    </location>
</feature>
<reference evidence="3 4" key="1">
    <citation type="journal article" date="2015" name="BMC Genomics">
        <title>Gene expression during zombie ant biting behavior reflects the complexity underlying fungal parasitic behavioral manipulation.</title>
        <authorList>
            <person name="de Bekker C."/>
            <person name="Ohm R.A."/>
            <person name="Loreto R.G."/>
            <person name="Sebastian A."/>
            <person name="Albert I."/>
            <person name="Merrow M."/>
            <person name="Brachmann A."/>
            <person name="Hughes D.P."/>
        </authorList>
    </citation>
    <scope>NUCLEOTIDE SEQUENCE [LARGE SCALE GENOMIC DNA]</scope>
    <source>
        <strain evidence="3 4">SC16a</strain>
    </source>
</reference>
<sequence>MVLLTLLSLLQAFLAVVGIAWKASQGYALAELPNLARLFDPSCWLSNWLEDLGGVSPASLRDSWPWFSLHLFLYLGQLIPFAAIIEIKSPLPEKKFRAVTVLAILSAILGFAAAMPVVSLWIFWADERPCKRLSRGQRSALRTLAFFSTLTHVGAFLIALTAAWLGLVFSPWHVMNSLLSVPTPGHAGLSESSIRQARLRQINEMTGTSSGFFMAAGILLLVLESCRRRVTPGLVTWMFLVSLVAGPATGSAAVILLADEVTADETQSKGA</sequence>
<feature type="transmembrane region" description="Helical" evidence="1">
    <location>
        <begin position="205"/>
        <end position="223"/>
    </location>
</feature>
<keyword evidence="2" id="KW-0732">Signal</keyword>
<keyword evidence="1" id="KW-1133">Transmembrane helix</keyword>
<accession>A0A2A9PDB1</accession>
<keyword evidence="1" id="KW-0812">Transmembrane</keyword>
<comment type="caution">
    <text evidence="3">The sequence shown here is derived from an EMBL/GenBank/DDBJ whole genome shotgun (WGS) entry which is preliminary data.</text>
</comment>
<feature type="transmembrane region" description="Helical" evidence="1">
    <location>
        <begin position="235"/>
        <end position="258"/>
    </location>
</feature>
<dbReference type="AlphaFoldDB" id="A0A2A9PDB1"/>
<feature type="signal peptide" evidence="2">
    <location>
        <begin position="1"/>
        <end position="18"/>
    </location>
</feature>
<reference evidence="3 4" key="2">
    <citation type="journal article" date="2017" name="Sci. Rep.">
        <title>Ant-infecting Ophiocordyceps genomes reveal a high diversity of potential behavioral manipulation genes and a possible major role for enterotoxins.</title>
        <authorList>
            <person name="de Bekker C."/>
            <person name="Ohm R.A."/>
            <person name="Evans H.C."/>
            <person name="Brachmann A."/>
            <person name="Hughes D.P."/>
        </authorList>
    </citation>
    <scope>NUCLEOTIDE SEQUENCE [LARGE SCALE GENOMIC DNA]</scope>
    <source>
        <strain evidence="3 4">SC16a</strain>
    </source>
</reference>
<dbReference type="EMBL" id="LAZP02000194">
    <property type="protein sequence ID" value="PFH59495.1"/>
    <property type="molecule type" value="Genomic_DNA"/>
</dbReference>
<keyword evidence="4" id="KW-1185">Reference proteome</keyword>
<feature type="transmembrane region" description="Helical" evidence="1">
    <location>
        <begin position="66"/>
        <end position="87"/>
    </location>
</feature>
<name>A0A2A9PDB1_OPHUN</name>
<organism evidence="3 4">
    <name type="scientific">Ophiocordyceps unilateralis</name>
    <name type="common">Zombie-ant fungus</name>
    <name type="synonym">Torrubia unilateralis</name>
    <dbReference type="NCBI Taxonomy" id="268505"/>
    <lineage>
        <taxon>Eukaryota</taxon>
        <taxon>Fungi</taxon>
        <taxon>Dikarya</taxon>
        <taxon>Ascomycota</taxon>
        <taxon>Pezizomycotina</taxon>
        <taxon>Sordariomycetes</taxon>
        <taxon>Hypocreomycetidae</taxon>
        <taxon>Hypocreales</taxon>
        <taxon>Ophiocordycipitaceae</taxon>
        <taxon>Ophiocordyceps</taxon>
    </lineage>
</organism>
<dbReference type="OrthoDB" id="4945152at2759"/>
<feature type="chain" id="PRO_5013129218" evidence="2">
    <location>
        <begin position="19"/>
        <end position="271"/>
    </location>
</feature>
<feature type="transmembrane region" description="Helical" evidence="1">
    <location>
        <begin position="144"/>
        <end position="169"/>
    </location>
</feature>
<dbReference type="Proteomes" id="UP000037136">
    <property type="component" value="Unassembled WGS sequence"/>
</dbReference>
<evidence type="ECO:0000313" key="3">
    <source>
        <dbReference type="EMBL" id="PFH59495.1"/>
    </source>
</evidence>